<protein>
    <submittedName>
        <fullName evidence="1">Uncharacterized protein</fullName>
    </submittedName>
</protein>
<dbReference type="OrthoDB" id="956531at2"/>
<name>A0A327NSG5_9BACT</name>
<accession>A0A327NSG5</accession>
<comment type="caution">
    <text evidence="1">The sequence shown here is derived from an EMBL/GenBank/DDBJ whole genome shotgun (WGS) entry which is preliminary data.</text>
</comment>
<sequence>MTITFTTIELPFKVGDTVFVNQEHGQRLSDKKGPTYPYFQAQIERIFFDGRLEEMSVIDEPLDTYELKVANTVYELKPIGIYEDLVKVPLKLKLPIKEPKLFGTEEDLKNYLQSLRHIEQHVIPTTHDQAGAPS</sequence>
<reference evidence="1 2" key="1">
    <citation type="submission" date="2018-06" db="EMBL/GenBank/DDBJ databases">
        <title>Spirosoma sp. HMF3257 Genome sequencing and assembly.</title>
        <authorList>
            <person name="Kang H."/>
            <person name="Cha I."/>
            <person name="Kim H."/>
            <person name="Kang J."/>
            <person name="Joh K."/>
        </authorList>
    </citation>
    <scope>NUCLEOTIDE SEQUENCE [LARGE SCALE GENOMIC DNA]</scope>
    <source>
        <strain evidence="1 2">HMF3257</strain>
    </source>
</reference>
<dbReference type="EMBL" id="QLII01000001">
    <property type="protein sequence ID" value="RAI78202.1"/>
    <property type="molecule type" value="Genomic_DNA"/>
</dbReference>
<organism evidence="1 2">
    <name type="scientific">Spirosoma telluris</name>
    <dbReference type="NCBI Taxonomy" id="2183553"/>
    <lineage>
        <taxon>Bacteria</taxon>
        <taxon>Pseudomonadati</taxon>
        <taxon>Bacteroidota</taxon>
        <taxon>Cytophagia</taxon>
        <taxon>Cytophagales</taxon>
        <taxon>Cytophagaceae</taxon>
        <taxon>Spirosoma</taxon>
    </lineage>
</organism>
<dbReference type="Proteomes" id="UP000249016">
    <property type="component" value="Unassembled WGS sequence"/>
</dbReference>
<evidence type="ECO:0000313" key="2">
    <source>
        <dbReference type="Proteomes" id="UP000249016"/>
    </source>
</evidence>
<evidence type="ECO:0000313" key="1">
    <source>
        <dbReference type="EMBL" id="RAI78202.1"/>
    </source>
</evidence>
<proteinExistence type="predicted"/>
<gene>
    <name evidence="1" type="ORF">HMF3257_36365</name>
</gene>
<keyword evidence="2" id="KW-1185">Reference proteome</keyword>
<dbReference type="RefSeq" id="WP_111349758.1">
    <property type="nucleotide sequence ID" value="NZ_QLII01000001.1"/>
</dbReference>
<dbReference type="AlphaFoldDB" id="A0A327NSG5"/>